<sequence>MTPPDAAHPSAATDSAHAAHAAHAAHSAGPAHPAVAGHAVAAHAGAADPAGPAHAVAAADGAETAGGGALEGVTGGRPVSQVYWAEHAWLPGGAASSVRIDVADGRIAAVTPDVAAPVGAVRLAGLTLPGLANAHSHAFHRALRGRTQADRGTFWTWREQMYALAATLTPDSYYALARAVYAEMALAGITCVGEFHYLHHAPGGRPYADPNAMGAALIAAAADAGIRITLLDTCYLTGGIGRPLEGPQLRFGDGDAERWASRVTALAAQVHAGSDGGGRATRGDRAGFGGGGHALVGAALHSVRGVPPEQIGPIVRWAAASAAPLHTHLSEQPAENEACLAAYGVTPTRLLADAGALGPRTTVVHATHLTGEDIELIGSARAVTCACPTTERDLADGIGPIRTLFDAGSPLSLGSDSHAVIDLFEEARAVELDERLRTRERGHWGAAELLEATFAHSSLGWDDAGILAPGARADLVTLATDTVRTAGFAPGTAAETAVFAAGAADVRSVVVDGRVVVADGAHTTIDAGRALTDALRSAQ</sequence>
<dbReference type="GO" id="GO:0016810">
    <property type="term" value="F:hydrolase activity, acting on carbon-nitrogen (but not peptide) bonds"/>
    <property type="evidence" value="ECO:0007669"/>
    <property type="project" value="InterPro"/>
</dbReference>
<feature type="domain" description="Formimidoylglutamate deiminase N-terminal" evidence="4">
    <location>
        <begin position="82"/>
        <end position="117"/>
    </location>
</feature>
<dbReference type="Gene3D" id="3.20.20.140">
    <property type="entry name" value="Metal-dependent hydrolases"/>
    <property type="match status" value="1"/>
</dbReference>
<dbReference type="AlphaFoldDB" id="A0A1M7PTK7"/>
<dbReference type="PANTHER" id="PTHR43794:SF11">
    <property type="entry name" value="AMIDOHYDROLASE-RELATED DOMAIN-CONTAINING PROTEIN"/>
    <property type="match status" value="1"/>
</dbReference>
<dbReference type="NCBIfam" id="NF006681">
    <property type="entry name" value="PRK09229.1-2"/>
    <property type="match status" value="1"/>
</dbReference>
<accession>A0A1M7PTK7</accession>
<proteinExistence type="predicted"/>
<evidence type="ECO:0000313" key="5">
    <source>
        <dbReference type="EMBL" id="SHN20804.1"/>
    </source>
</evidence>
<dbReference type="Proteomes" id="UP000184440">
    <property type="component" value="Unassembled WGS sequence"/>
</dbReference>
<feature type="region of interest" description="Disordered" evidence="2">
    <location>
        <begin position="1"/>
        <end position="36"/>
    </location>
</feature>
<keyword evidence="1" id="KW-0378">Hydrolase</keyword>
<dbReference type="InterPro" id="IPR055156">
    <property type="entry name" value="HutF-like_N"/>
</dbReference>
<evidence type="ECO:0000259" key="3">
    <source>
        <dbReference type="Pfam" id="PF01979"/>
    </source>
</evidence>
<protein>
    <submittedName>
        <fullName evidence="5">Formiminoglutamate deiminase</fullName>
    </submittedName>
</protein>
<evidence type="ECO:0000259" key="4">
    <source>
        <dbReference type="Pfam" id="PF22429"/>
    </source>
</evidence>
<dbReference type="InterPro" id="IPR010252">
    <property type="entry name" value="HutF"/>
</dbReference>
<evidence type="ECO:0000256" key="2">
    <source>
        <dbReference type="SAM" id="MobiDB-lite"/>
    </source>
</evidence>
<dbReference type="NCBIfam" id="TIGR02022">
    <property type="entry name" value="hutF"/>
    <property type="match status" value="1"/>
</dbReference>
<dbReference type="OrthoDB" id="3204583at2"/>
<name>A0A1M7PTK7_9ACTN</name>
<dbReference type="PANTHER" id="PTHR43794">
    <property type="entry name" value="AMINOHYDROLASE SSNA-RELATED"/>
    <property type="match status" value="1"/>
</dbReference>
<dbReference type="Gene3D" id="2.30.40.10">
    <property type="entry name" value="Urease, subunit C, domain 1"/>
    <property type="match status" value="1"/>
</dbReference>
<dbReference type="RefSeq" id="WP_084741033.1">
    <property type="nucleotide sequence ID" value="NZ_FRCS01000003.1"/>
</dbReference>
<reference evidence="5 6" key="1">
    <citation type="submission" date="2016-11" db="EMBL/GenBank/DDBJ databases">
        <authorList>
            <person name="Jaros S."/>
            <person name="Januszkiewicz K."/>
            <person name="Wedrychowicz H."/>
        </authorList>
    </citation>
    <scope>NUCLEOTIDE SEQUENCE [LARGE SCALE GENOMIC DNA]</scope>
    <source>
        <strain evidence="5 6">DSM 46144</strain>
    </source>
</reference>
<feature type="domain" description="Amidohydrolase-related" evidence="3">
    <location>
        <begin position="128"/>
        <end position="516"/>
    </location>
</feature>
<dbReference type="SUPFAM" id="SSF51338">
    <property type="entry name" value="Composite domain of metallo-dependent hydrolases"/>
    <property type="match status" value="1"/>
</dbReference>
<evidence type="ECO:0000256" key="1">
    <source>
        <dbReference type="ARBA" id="ARBA00022801"/>
    </source>
</evidence>
<dbReference type="Pfam" id="PF01979">
    <property type="entry name" value="Amidohydro_1"/>
    <property type="match status" value="1"/>
</dbReference>
<dbReference type="InterPro" id="IPR032466">
    <property type="entry name" value="Metal_Hydrolase"/>
</dbReference>
<dbReference type="EMBL" id="FRCS01000003">
    <property type="protein sequence ID" value="SHN20804.1"/>
    <property type="molecule type" value="Genomic_DNA"/>
</dbReference>
<dbReference type="InterPro" id="IPR011059">
    <property type="entry name" value="Metal-dep_hydrolase_composite"/>
</dbReference>
<dbReference type="STRING" id="134849.SAMN05443668_103670"/>
<gene>
    <name evidence="5" type="ORF">SAMN05443668_103670</name>
</gene>
<dbReference type="Pfam" id="PF22429">
    <property type="entry name" value="HutF_N"/>
    <property type="match status" value="1"/>
</dbReference>
<organism evidence="5 6">
    <name type="scientific">Cryptosporangium aurantiacum</name>
    <dbReference type="NCBI Taxonomy" id="134849"/>
    <lineage>
        <taxon>Bacteria</taxon>
        <taxon>Bacillati</taxon>
        <taxon>Actinomycetota</taxon>
        <taxon>Actinomycetes</taxon>
        <taxon>Cryptosporangiales</taxon>
        <taxon>Cryptosporangiaceae</taxon>
        <taxon>Cryptosporangium</taxon>
    </lineage>
</organism>
<evidence type="ECO:0000313" key="6">
    <source>
        <dbReference type="Proteomes" id="UP000184440"/>
    </source>
</evidence>
<dbReference type="SUPFAM" id="SSF51556">
    <property type="entry name" value="Metallo-dependent hydrolases"/>
    <property type="match status" value="1"/>
</dbReference>
<dbReference type="InterPro" id="IPR006680">
    <property type="entry name" value="Amidohydro-rel"/>
</dbReference>
<keyword evidence="6" id="KW-1185">Reference proteome</keyword>
<dbReference type="InterPro" id="IPR050287">
    <property type="entry name" value="MTA/SAH_deaminase"/>
</dbReference>